<dbReference type="SUPFAM" id="SSF52218">
    <property type="entry name" value="Flavoproteins"/>
    <property type="match status" value="1"/>
</dbReference>
<dbReference type="InterPro" id="IPR008254">
    <property type="entry name" value="Flavodoxin/NO_synth"/>
</dbReference>
<keyword evidence="3" id="KW-0813">Transport</keyword>
<dbReference type="InterPro" id="IPR001709">
    <property type="entry name" value="Flavoprot_Pyr_Nucl_cyt_Rdtase"/>
</dbReference>
<dbReference type="Pfam" id="PF00258">
    <property type="entry name" value="Flavodoxin_1"/>
    <property type="match status" value="1"/>
</dbReference>
<evidence type="ECO:0000256" key="2">
    <source>
        <dbReference type="ARBA" id="ARBA00022643"/>
    </source>
</evidence>
<accession>A0ABQ1P8C5</accession>
<dbReference type="PANTHER" id="PTHR19384">
    <property type="entry name" value="NITRIC OXIDE SYNTHASE-RELATED"/>
    <property type="match status" value="1"/>
</dbReference>
<name>A0ABQ1P8C5_9GAMM</name>
<dbReference type="InterPro" id="IPR039261">
    <property type="entry name" value="FNR_nucleotide-bd"/>
</dbReference>
<comment type="caution">
    <text evidence="8">The sequence shown here is derived from an EMBL/GenBank/DDBJ whole genome shotgun (WGS) entry which is preliminary data.</text>
</comment>
<evidence type="ECO:0000313" key="9">
    <source>
        <dbReference type="Proteomes" id="UP000638188"/>
    </source>
</evidence>
<feature type="domain" description="Flavodoxin-like" evidence="6">
    <location>
        <begin position="336"/>
        <end position="471"/>
    </location>
</feature>
<evidence type="ECO:0000259" key="7">
    <source>
        <dbReference type="PROSITE" id="PS51384"/>
    </source>
</evidence>
<dbReference type="InterPro" id="IPR029039">
    <property type="entry name" value="Flavoprotein-like_sf"/>
</dbReference>
<keyword evidence="5" id="KW-0472">Membrane</keyword>
<dbReference type="InterPro" id="IPR001433">
    <property type="entry name" value="OxRdtase_FAD/NAD-bd"/>
</dbReference>
<proteinExistence type="predicted"/>
<dbReference type="Pfam" id="PF03929">
    <property type="entry name" value="PepSY_TM"/>
    <property type="match status" value="1"/>
</dbReference>
<dbReference type="Proteomes" id="UP000638188">
    <property type="component" value="Unassembled WGS sequence"/>
</dbReference>
<feature type="transmembrane region" description="Helical" evidence="5">
    <location>
        <begin position="124"/>
        <end position="145"/>
    </location>
</feature>
<dbReference type="Gene3D" id="3.40.50.80">
    <property type="entry name" value="Nucleotide-binding domain of ferredoxin-NADP reductase (FNR) module"/>
    <property type="match status" value="1"/>
</dbReference>
<dbReference type="CDD" id="cd06201">
    <property type="entry name" value="SiR_like2"/>
    <property type="match status" value="1"/>
</dbReference>
<dbReference type="SUPFAM" id="SSF63380">
    <property type="entry name" value="Riboflavin synthase domain-like"/>
    <property type="match status" value="1"/>
</dbReference>
<protein>
    <recommendedName>
        <fullName evidence="4">NADPH--hemoprotein reductase</fullName>
        <ecNumber evidence="4">1.6.2.4</ecNumber>
    </recommendedName>
</protein>
<dbReference type="PANTHER" id="PTHR19384:SF17">
    <property type="entry name" value="NADPH--CYTOCHROME P450 REDUCTASE"/>
    <property type="match status" value="1"/>
</dbReference>
<keyword evidence="2" id="KW-0288">FMN</keyword>
<evidence type="ECO:0000313" key="8">
    <source>
        <dbReference type="EMBL" id="GGC90851.1"/>
    </source>
</evidence>
<keyword evidence="5" id="KW-0812">Transmembrane</keyword>
<reference evidence="9" key="1">
    <citation type="journal article" date="2019" name="Int. J. Syst. Evol. Microbiol.">
        <title>The Global Catalogue of Microorganisms (GCM) 10K type strain sequencing project: providing services to taxonomists for standard genome sequencing and annotation.</title>
        <authorList>
            <consortium name="The Broad Institute Genomics Platform"/>
            <consortium name="The Broad Institute Genome Sequencing Center for Infectious Disease"/>
            <person name="Wu L."/>
            <person name="Ma J."/>
        </authorList>
    </citation>
    <scope>NUCLEOTIDE SEQUENCE [LARGE SCALE GENOMIC DNA]</scope>
    <source>
        <strain evidence="9">CGMCC 1.12482</strain>
    </source>
</reference>
<sequence length="742" mass="80538">MMLRKIHGLPGLFAAIFLMTLAVTGAILSLVPAMDRAATLIPAAGEVSVAELAGRVVDHYPGAEQIVRGASGGVIVYYNRDGQPGADLVNPLTGEGMAPYEPSAFFIWIKDLHRSFLLDSPGRMLAGLMAVVMLLVCISGTLLLVRRTGGWRALLRPFTGSGSTRIHAELARFAILGLLLSALTGGYMSALRFGLLPEPPETGPTFPAEVSGGQPAPVATLAALSDIDLGELRELVFPYPDDRQDAYSLTTSEGAGFVDQATGELLKFQPRAAASVFQKWMVRLHTGEGLWWLGLVLGATALTVPALSLTGITVWWRRRRSSAQLANNVSISRADAIILVGSENNATWGFARELQSGLNKAGIQVHCSEMNALAETYPQASMLFILTSTYGDGDAPASARRFMSRLAYFRGGETLRYAVLGFGDKQFSTFCQFALEVDAALAAKGLSRIHKIELIDRCSGTQFNQWGGRISELIGRPLSLSYEPLPPATVTLELVERADYGVAVQAPTSILRFRQSRLGRSWWQAFFKASRGSLPDFEAGDLLGVMPPGGHSPRLYSLASSTSDGVIEICVRKQPDGLCSGFLHQLKRGDRIEGFIRQNPGFRPAVGSAPVILIGAGAGIGPLTGFIRKNTRRNPMFLYWGGRSPQSDFLYQPELGCYLEDHRLTGLNTAFSRSVEHAYVQDKLMEDQVAVRQMIERGAQILVCGGRGMASGVRLVLDEIVRPLRIDVETLRSRGQYLEDVY</sequence>
<dbReference type="Pfam" id="PF00175">
    <property type="entry name" value="NAD_binding_1"/>
    <property type="match status" value="1"/>
</dbReference>
<dbReference type="PROSITE" id="PS50902">
    <property type="entry name" value="FLAVODOXIN_LIKE"/>
    <property type="match status" value="1"/>
</dbReference>
<evidence type="ECO:0000256" key="1">
    <source>
        <dbReference type="ARBA" id="ARBA00022630"/>
    </source>
</evidence>
<evidence type="ECO:0000256" key="5">
    <source>
        <dbReference type="SAM" id="Phobius"/>
    </source>
</evidence>
<dbReference type="PROSITE" id="PS51384">
    <property type="entry name" value="FAD_FR"/>
    <property type="match status" value="1"/>
</dbReference>
<dbReference type="InterPro" id="IPR017938">
    <property type="entry name" value="Riboflavin_synthase-like_b-brl"/>
</dbReference>
<organism evidence="8 9">
    <name type="scientific">Halopseudomonas salina</name>
    <dbReference type="NCBI Taxonomy" id="1323744"/>
    <lineage>
        <taxon>Bacteria</taxon>
        <taxon>Pseudomonadati</taxon>
        <taxon>Pseudomonadota</taxon>
        <taxon>Gammaproteobacteria</taxon>
        <taxon>Pseudomonadales</taxon>
        <taxon>Pseudomonadaceae</taxon>
        <taxon>Halopseudomonas</taxon>
    </lineage>
</organism>
<dbReference type="EC" id="1.6.2.4" evidence="4"/>
<dbReference type="PRINTS" id="PR00369">
    <property type="entry name" value="FLAVODOXIN"/>
</dbReference>
<feature type="transmembrane region" description="Helical" evidence="5">
    <location>
        <begin position="12"/>
        <end position="31"/>
    </location>
</feature>
<dbReference type="InterPro" id="IPR005625">
    <property type="entry name" value="PepSY-ass_TM"/>
</dbReference>
<keyword evidence="9" id="KW-1185">Reference proteome</keyword>
<evidence type="ECO:0000256" key="3">
    <source>
        <dbReference type="ARBA" id="ARBA00022982"/>
    </source>
</evidence>
<dbReference type="SUPFAM" id="SSF52343">
    <property type="entry name" value="Ferredoxin reductase-like, C-terminal NADP-linked domain"/>
    <property type="match status" value="1"/>
</dbReference>
<evidence type="ECO:0000259" key="6">
    <source>
        <dbReference type="PROSITE" id="PS50902"/>
    </source>
</evidence>
<keyword evidence="3" id="KW-0249">Electron transport</keyword>
<keyword evidence="5" id="KW-1133">Transmembrane helix</keyword>
<feature type="domain" description="FAD-binding FR-type" evidence="7">
    <location>
        <begin position="487"/>
        <end position="605"/>
    </location>
</feature>
<dbReference type="EMBL" id="BMFF01000002">
    <property type="protein sequence ID" value="GGC90851.1"/>
    <property type="molecule type" value="Genomic_DNA"/>
</dbReference>
<feature type="transmembrane region" description="Helical" evidence="5">
    <location>
        <begin position="166"/>
        <end position="190"/>
    </location>
</feature>
<feature type="transmembrane region" description="Helical" evidence="5">
    <location>
        <begin position="290"/>
        <end position="316"/>
    </location>
</feature>
<dbReference type="Gene3D" id="3.40.50.360">
    <property type="match status" value="1"/>
</dbReference>
<gene>
    <name evidence="8" type="ORF">GCM10007418_08160</name>
</gene>
<dbReference type="InterPro" id="IPR001094">
    <property type="entry name" value="Flavdoxin-like"/>
</dbReference>
<dbReference type="InterPro" id="IPR017927">
    <property type="entry name" value="FAD-bd_FR_type"/>
</dbReference>
<keyword evidence="1" id="KW-0285">Flavoprotein</keyword>
<dbReference type="Gene3D" id="2.40.30.10">
    <property type="entry name" value="Translation factors"/>
    <property type="match status" value="1"/>
</dbReference>
<evidence type="ECO:0000256" key="4">
    <source>
        <dbReference type="ARBA" id="ARBA00023797"/>
    </source>
</evidence>
<dbReference type="PRINTS" id="PR00371">
    <property type="entry name" value="FPNCR"/>
</dbReference>